<proteinExistence type="predicted"/>
<evidence type="ECO:0000313" key="2">
    <source>
        <dbReference type="Proteomes" id="UP000789366"/>
    </source>
</evidence>
<protein>
    <submittedName>
        <fullName evidence="1">9151_t:CDS:1</fullName>
    </submittedName>
</protein>
<evidence type="ECO:0000313" key="1">
    <source>
        <dbReference type="EMBL" id="CAG8703323.1"/>
    </source>
</evidence>
<feature type="non-terminal residue" evidence="1">
    <location>
        <position position="249"/>
    </location>
</feature>
<organism evidence="1 2">
    <name type="scientific">Cetraspora pellucida</name>
    <dbReference type="NCBI Taxonomy" id="1433469"/>
    <lineage>
        <taxon>Eukaryota</taxon>
        <taxon>Fungi</taxon>
        <taxon>Fungi incertae sedis</taxon>
        <taxon>Mucoromycota</taxon>
        <taxon>Glomeromycotina</taxon>
        <taxon>Glomeromycetes</taxon>
        <taxon>Diversisporales</taxon>
        <taxon>Gigasporaceae</taxon>
        <taxon>Cetraspora</taxon>
    </lineage>
</organism>
<feature type="non-terminal residue" evidence="1">
    <location>
        <position position="1"/>
    </location>
</feature>
<keyword evidence="2" id="KW-1185">Reference proteome</keyword>
<comment type="caution">
    <text evidence="1">The sequence shown here is derived from an EMBL/GenBank/DDBJ whole genome shotgun (WGS) entry which is preliminary data.</text>
</comment>
<accession>A0ACA9PEU9</accession>
<gene>
    <name evidence="1" type="ORF">SPELUC_LOCUS11389</name>
</gene>
<name>A0ACA9PEU9_9GLOM</name>
<dbReference type="EMBL" id="CAJVPW010024048">
    <property type="protein sequence ID" value="CAG8703323.1"/>
    <property type="molecule type" value="Genomic_DNA"/>
</dbReference>
<reference evidence="1" key="1">
    <citation type="submission" date="2021-06" db="EMBL/GenBank/DDBJ databases">
        <authorList>
            <person name="Kallberg Y."/>
            <person name="Tangrot J."/>
            <person name="Rosling A."/>
        </authorList>
    </citation>
    <scope>NUCLEOTIDE SEQUENCE</scope>
    <source>
        <strain evidence="1">28 12/20/2015</strain>
    </source>
</reference>
<sequence>YINNKPNLRNARPPKFKKPEFLKDPSPSRSLSNEITNISIEAKSNKKIPFSQQTPQERIKRSRRYEKNKIIYKDYRTVNFELLEDFPKWLKGLKYQKYAPCFEGLHWREIIELDELGLLYRGVYRLVVRRNLLMEFMFIKQTLSKMDKTFKSASALTITSKLSLFQSNNLPTPILNSLTFGKNIEQNSFLMLSSKQELKQNYENKDDNENSPSTFSDRANSDTFDSSYLHYIPAFGLSLSELAQSENVE</sequence>
<dbReference type="Proteomes" id="UP000789366">
    <property type="component" value="Unassembled WGS sequence"/>
</dbReference>